<dbReference type="RefSeq" id="WP_258176267.1">
    <property type="nucleotide sequence ID" value="NZ_PVTM01000007.1"/>
</dbReference>
<dbReference type="Proteomes" id="UP000239896">
    <property type="component" value="Unassembled WGS sequence"/>
</dbReference>
<dbReference type="EMBL" id="PVTM01000007">
    <property type="protein sequence ID" value="PRY71452.1"/>
    <property type="molecule type" value="Genomic_DNA"/>
</dbReference>
<dbReference type="AlphaFoldDB" id="A0A2T0VMD6"/>
<comment type="caution">
    <text evidence="2">The sequence shown here is derived from an EMBL/GenBank/DDBJ whole genome shotgun (WGS) entry which is preliminary data.</text>
</comment>
<dbReference type="InterPro" id="IPR006439">
    <property type="entry name" value="HAD-SF_hydro_IA"/>
</dbReference>
<gene>
    <name evidence="2" type="ORF">BCL64_10726</name>
</gene>
<dbReference type="Gene3D" id="1.10.150.750">
    <property type="match status" value="1"/>
</dbReference>
<evidence type="ECO:0000256" key="1">
    <source>
        <dbReference type="ARBA" id="ARBA00022801"/>
    </source>
</evidence>
<proteinExistence type="predicted"/>
<name>A0A2T0VMD6_9GAMM</name>
<dbReference type="NCBIfam" id="TIGR01493">
    <property type="entry name" value="HAD-SF-IA-v2"/>
    <property type="match status" value="1"/>
</dbReference>
<dbReference type="SFLD" id="SFLDS00003">
    <property type="entry name" value="Haloacid_Dehalogenase"/>
    <property type="match status" value="1"/>
</dbReference>
<accession>A0A2T0VMD6</accession>
<sequence length="250" mass="28163">MMPQPPAALADVRALTFDVFGTVVDWRSSVIRESEALGERLGMTVDWAAFADAWRGGYAPAMDRVRHGELPWTRLDDLHRMTLDRLLEEFGISDALDEAERERFNRVWHRLDPWPDSVTGLARLRERYVLATLSNGNVSLLVNMAKRAGLPWDCVLSAELAGHYKRDPEVYQMAARLLDQPPERVLMVAAHQDDLQAAHREGFRTAFVRRPLEHGPDATPDLSVDPIFDLVADDFDDLADRLGLPGGPRS</sequence>
<keyword evidence="3" id="KW-1185">Reference proteome</keyword>
<dbReference type="PRINTS" id="PR00413">
    <property type="entry name" value="HADHALOGNASE"/>
</dbReference>
<dbReference type="PANTHER" id="PTHR43316:SF3">
    <property type="entry name" value="HALOACID DEHALOGENASE, TYPE II (AFU_ORTHOLOGUE AFUA_2G07750)-RELATED"/>
    <property type="match status" value="1"/>
</dbReference>
<dbReference type="InterPro" id="IPR023214">
    <property type="entry name" value="HAD_sf"/>
</dbReference>
<keyword evidence="1" id="KW-0378">Hydrolase</keyword>
<dbReference type="InterPro" id="IPR006328">
    <property type="entry name" value="2-HAD"/>
</dbReference>
<evidence type="ECO:0000313" key="3">
    <source>
        <dbReference type="Proteomes" id="UP000239896"/>
    </source>
</evidence>
<dbReference type="SUPFAM" id="SSF56784">
    <property type="entry name" value="HAD-like"/>
    <property type="match status" value="1"/>
</dbReference>
<organism evidence="2 3">
    <name type="scientific">Halomonas ventosae</name>
    <dbReference type="NCBI Taxonomy" id="229007"/>
    <lineage>
        <taxon>Bacteria</taxon>
        <taxon>Pseudomonadati</taxon>
        <taxon>Pseudomonadota</taxon>
        <taxon>Gammaproteobacteria</taxon>
        <taxon>Oceanospirillales</taxon>
        <taxon>Halomonadaceae</taxon>
        <taxon>Halomonas</taxon>
    </lineage>
</organism>
<dbReference type="PANTHER" id="PTHR43316">
    <property type="entry name" value="HYDROLASE, HALOACID DELAHOGENASE-RELATED"/>
    <property type="match status" value="1"/>
</dbReference>
<dbReference type="InterPro" id="IPR051540">
    <property type="entry name" value="S-2-haloacid_dehalogenase"/>
</dbReference>
<dbReference type="Pfam" id="PF00702">
    <property type="entry name" value="Hydrolase"/>
    <property type="match status" value="1"/>
</dbReference>
<protein>
    <submittedName>
        <fullName evidence="2">2-haloacid dehalogenase</fullName>
    </submittedName>
</protein>
<dbReference type="InterPro" id="IPR036412">
    <property type="entry name" value="HAD-like_sf"/>
</dbReference>
<reference evidence="2 3" key="1">
    <citation type="submission" date="2018-03" db="EMBL/GenBank/DDBJ databases">
        <title>Comparative analysis of microorganisms from saline springs in Andes Mountain Range, Colombia.</title>
        <authorList>
            <person name="Rubin E."/>
        </authorList>
    </citation>
    <scope>NUCLEOTIDE SEQUENCE [LARGE SCALE GENOMIC DNA]</scope>
    <source>
        <strain evidence="2 3">USBA 854</strain>
    </source>
</reference>
<dbReference type="Gene3D" id="3.40.50.1000">
    <property type="entry name" value="HAD superfamily/HAD-like"/>
    <property type="match status" value="1"/>
</dbReference>
<evidence type="ECO:0000313" key="2">
    <source>
        <dbReference type="EMBL" id="PRY71452.1"/>
    </source>
</evidence>
<dbReference type="SFLD" id="SFLDG01129">
    <property type="entry name" value="C1.5:_HAD__Beta-PGM__Phosphata"/>
    <property type="match status" value="1"/>
</dbReference>
<dbReference type="NCBIfam" id="TIGR01428">
    <property type="entry name" value="HAD_type_II"/>
    <property type="match status" value="1"/>
</dbReference>
<dbReference type="CDD" id="cd02588">
    <property type="entry name" value="HAD_L2-DEX"/>
    <property type="match status" value="1"/>
</dbReference>
<dbReference type="GO" id="GO:0019120">
    <property type="term" value="F:hydrolase activity, acting on acid halide bonds, in C-halide compounds"/>
    <property type="evidence" value="ECO:0007669"/>
    <property type="project" value="InterPro"/>
</dbReference>